<accession>A0A3B3VIE4</accession>
<evidence type="ECO:0000313" key="3">
    <source>
        <dbReference type="Proteomes" id="UP000261500"/>
    </source>
</evidence>
<organism evidence="2 3">
    <name type="scientific">Poecilia latipinna</name>
    <name type="common">sailfin molly</name>
    <dbReference type="NCBI Taxonomy" id="48699"/>
    <lineage>
        <taxon>Eukaryota</taxon>
        <taxon>Metazoa</taxon>
        <taxon>Chordata</taxon>
        <taxon>Craniata</taxon>
        <taxon>Vertebrata</taxon>
        <taxon>Euteleostomi</taxon>
        <taxon>Actinopterygii</taxon>
        <taxon>Neopterygii</taxon>
        <taxon>Teleostei</taxon>
        <taxon>Neoteleostei</taxon>
        <taxon>Acanthomorphata</taxon>
        <taxon>Ovalentaria</taxon>
        <taxon>Atherinomorphae</taxon>
        <taxon>Cyprinodontiformes</taxon>
        <taxon>Poeciliidae</taxon>
        <taxon>Poeciliinae</taxon>
        <taxon>Poecilia</taxon>
    </lineage>
</organism>
<dbReference type="PANTHER" id="PTHR47678:SF1">
    <property type="entry name" value="TETRATRICOPEPTIDE REPEAT PROTEIN 31"/>
    <property type="match status" value="1"/>
</dbReference>
<dbReference type="InterPro" id="IPR011990">
    <property type="entry name" value="TPR-like_helical_dom_sf"/>
</dbReference>
<proteinExistence type="predicted"/>
<dbReference type="Ensembl" id="ENSPLAT00000003116.1">
    <property type="protein sequence ID" value="ENSPLAP00000024544.1"/>
    <property type="gene ID" value="ENSPLAG00000010834.1"/>
</dbReference>
<name>A0A3B3VIE4_9TELE</name>
<feature type="repeat" description="TPR" evidence="1">
    <location>
        <begin position="2"/>
        <end position="35"/>
    </location>
</feature>
<keyword evidence="3" id="KW-1185">Reference proteome</keyword>
<dbReference type="Proteomes" id="UP000261500">
    <property type="component" value="Unplaced"/>
</dbReference>
<protein>
    <submittedName>
        <fullName evidence="2">Uncharacterized protein</fullName>
    </submittedName>
</protein>
<dbReference type="AlphaFoldDB" id="A0A3B3VIE4"/>
<dbReference type="InterPro" id="IPR019734">
    <property type="entry name" value="TPR_rpt"/>
</dbReference>
<dbReference type="PROSITE" id="PS50005">
    <property type="entry name" value="TPR"/>
    <property type="match status" value="1"/>
</dbReference>
<evidence type="ECO:0000313" key="2">
    <source>
        <dbReference type="Ensembl" id="ENSPLAP00000024544.1"/>
    </source>
</evidence>
<dbReference type="Pfam" id="PF13181">
    <property type="entry name" value="TPR_8"/>
    <property type="match status" value="1"/>
</dbReference>
<reference evidence="2" key="2">
    <citation type="submission" date="2025-09" db="UniProtKB">
        <authorList>
            <consortium name="Ensembl"/>
        </authorList>
    </citation>
    <scope>IDENTIFICATION</scope>
</reference>
<dbReference type="STRING" id="48699.ENSPLAP00000024544"/>
<dbReference type="PANTHER" id="PTHR47678">
    <property type="entry name" value="TETRATRICOPEPTIDE REPEAT PROTEIN 31"/>
    <property type="match status" value="1"/>
</dbReference>
<reference evidence="2" key="1">
    <citation type="submission" date="2025-08" db="UniProtKB">
        <authorList>
            <consortium name="Ensembl"/>
        </authorList>
    </citation>
    <scope>IDENTIFICATION</scope>
</reference>
<dbReference type="GeneTree" id="ENSGT00940000161036"/>
<dbReference type="SUPFAM" id="SSF48452">
    <property type="entry name" value="TPR-like"/>
    <property type="match status" value="1"/>
</dbReference>
<evidence type="ECO:0000256" key="1">
    <source>
        <dbReference type="PROSITE-ProRule" id="PRU00339"/>
    </source>
</evidence>
<dbReference type="Gene3D" id="1.25.40.10">
    <property type="entry name" value="Tetratricopeptide repeat domain"/>
    <property type="match status" value="1"/>
</dbReference>
<sequence length="113" mass="12848">LQETKKIIGNKFASTGDYSMAVKYFTDAIKYNPKEFKLFGNRSFCFEKMQEYEKALTDAELALSVSPGWVKGLFRKGKALAGLKVKRSYWKYTHTNMTLISVMSFVMVCDSSG</sequence>
<keyword evidence="1" id="KW-0802">TPR repeat</keyword>
<dbReference type="SMART" id="SM00028">
    <property type="entry name" value="TPR"/>
    <property type="match status" value="2"/>
</dbReference>